<feature type="region of interest" description="Disordered" evidence="1">
    <location>
        <begin position="172"/>
        <end position="206"/>
    </location>
</feature>
<evidence type="ECO:0000313" key="2">
    <source>
        <dbReference type="EMBL" id="KAE8246275.1"/>
    </source>
</evidence>
<protein>
    <submittedName>
        <fullName evidence="2">Uncharacterized protein</fullName>
    </submittedName>
</protein>
<feature type="compositionally biased region" description="Basic residues" evidence="1">
    <location>
        <begin position="173"/>
        <end position="183"/>
    </location>
</feature>
<gene>
    <name evidence="2" type="ORF">A4X06_0g5078</name>
</gene>
<dbReference type="EMBL" id="LWDE02000593">
    <property type="protein sequence ID" value="KAE8246275.1"/>
    <property type="molecule type" value="Genomic_DNA"/>
</dbReference>
<evidence type="ECO:0000313" key="3">
    <source>
        <dbReference type="Proteomes" id="UP000077684"/>
    </source>
</evidence>
<organism evidence="2 3">
    <name type="scientific">Tilletia controversa</name>
    <name type="common">dwarf bunt fungus</name>
    <dbReference type="NCBI Taxonomy" id="13291"/>
    <lineage>
        <taxon>Eukaryota</taxon>
        <taxon>Fungi</taxon>
        <taxon>Dikarya</taxon>
        <taxon>Basidiomycota</taxon>
        <taxon>Ustilaginomycotina</taxon>
        <taxon>Exobasidiomycetes</taxon>
        <taxon>Tilletiales</taxon>
        <taxon>Tilletiaceae</taxon>
        <taxon>Tilletia</taxon>
    </lineage>
</organism>
<name>A0A8X7SVW7_9BASI</name>
<dbReference type="AlphaFoldDB" id="A0A8X7SVW7"/>
<proteinExistence type="predicted"/>
<comment type="caution">
    <text evidence="2">The sequence shown here is derived from an EMBL/GenBank/DDBJ whole genome shotgun (WGS) entry which is preliminary data.</text>
</comment>
<sequence>MLASAPTVLFRPARRDSPYPFSPLARHGTSNNPFTVLDSDDEAGNDLKSGFNVDHGAYVNHDHVYPAAVSSAGATVDDEDYDDPYNDVDEDMQVDTVVADLSANAVVDMIKQVIENGSNGHPSDYTEPSYREHLDNCLGAYPVMPAENCRMWFSCFRRYINNEFEQEIEQRTCNHRSQRHPGKQHGFAPPSPIQDRQRHQPLPDGPSIAVEQEQAASAGRTNSTTCRPFIFISAEVIERPGVSTREQIIIVRHVRLVVDALNTLFSSTGATHHERSEIEAALESCTQKYIFYGLNRPSLWSHLTVFMGSLDHRPGSVPGCSGQIDPRSGHSLFLGVLCGAATEP</sequence>
<keyword evidence="3" id="KW-1185">Reference proteome</keyword>
<reference evidence="2" key="1">
    <citation type="submission" date="2016-04" db="EMBL/GenBank/DDBJ databases">
        <authorList>
            <person name="Nguyen H.D."/>
            <person name="Samba Siva P."/>
            <person name="Cullis J."/>
            <person name="Levesque C.A."/>
            <person name="Hambleton S."/>
        </authorList>
    </citation>
    <scope>NUCLEOTIDE SEQUENCE</scope>
    <source>
        <strain evidence="2">DAOMC 236426</strain>
    </source>
</reference>
<reference evidence="2" key="2">
    <citation type="journal article" date="2019" name="IMA Fungus">
        <title>Genome sequencing and comparison of five Tilletia species to identify candidate genes for the detection of regulated species infecting wheat.</title>
        <authorList>
            <person name="Nguyen H.D.T."/>
            <person name="Sultana T."/>
            <person name="Kesanakurti P."/>
            <person name="Hambleton S."/>
        </authorList>
    </citation>
    <scope>NUCLEOTIDE SEQUENCE</scope>
    <source>
        <strain evidence="2">DAOMC 236426</strain>
    </source>
</reference>
<evidence type="ECO:0000256" key="1">
    <source>
        <dbReference type="SAM" id="MobiDB-lite"/>
    </source>
</evidence>
<dbReference type="Proteomes" id="UP000077684">
    <property type="component" value="Unassembled WGS sequence"/>
</dbReference>
<accession>A0A8X7SVW7</accession>